<dbReference type="Pfam" id="PF07669">
    <property type="entry name" value="Eco57I"/>
    <property type="match status" value="1"/>
</dbReference>
<dbReference type="PANTHER" id="PTHR33841">
    <property type="entry name" value="DNA METHYLTRANSFERASE YEEA-RELATED"/>
    <property type="match status" value="1"/>
</dbReference>
<dbReference type="HOGENOM" id="CLU_284115_0_0_7"/>
<evidence type="ECO:0000313" key="9">
    <source>
        <dbReference type="Proteomes" id="UP000019140"/>
    </source>
</evidence>
<keyword evidence="6" id="KW-0175">Coiled coil</keyword>
<dbReference type="PANTHER" id="PTHR33841:SF1">
    <property type="entry name" value="DNA METHYLTRANSFERASE A"/>
    <property type="match status" value="1"/>
</dbReference>
<comment type="catalytic activity">
    <reaction evidence="5">
        <text>a 2'-deoxyadenosine in DNA + S-adenosyl-L-methionine = an N(6)-methyl-2'-deoxyadenosine in DNA + S-adenosyl-L-homocysteine + H(+)</text>
        <dbReference type="Rhea" id="RHEA:15197"/>
        <dbReference type="Rhea" id="RHEA-COMP:12418"/>
        <dbReference type="Rhea" id="RHEA-COMP:12419"/>
        <dbReference type="ChEBI" id="CHEBI:15378"/>
        <dbReference type="ChEBI" id="CHEBI:57856"/>
        <dbReference type="ChEBI" id="CHEBI:59789"/>
        <dbReference type="ChEBI" id="CHEBI:90615"/>
        <dbReference type="ChEBI" id="CHEBI:90616"/>
        <dbReference type="EC" id="2.1.1.72"/>
    </reaction>
</comment>
<sequence length="1098" mass="129378">MTLSVPRVRHYLKNFELEKLFIEELGWDHHSNTLDVPIGRHTYQLQGIAEKRGVRILRCPPDDDGELSDYHTRRKIEKHVTKLAYEHLIIFVDGNWATQIWQWVARQPGQPAVYREHPYDATTHAGDALIQKLEHIRIPLEEEAIDLTGTVHKLRDAFDRDRVTKRFYDHFKREHIEFLSFVKGIREQGDREWYAALMLNRLIFVYFIQKKGFLDSNTNYLQDRLQKVQTRRGKNKFISFYRYFLLCLFHEGFAKQPEHRNIDADLKMLIGDVPYLNGGLFEAHEIEDKHPKVDIPDEAFERVFAFFDKYEWHLETRPLRKDYEINPDVLGYIFEKYINQKQMGAYYTKEDITDYISKNTIIPHLFDRARKKCAVAFEPGSAIWRLLQDDPDRYIYAAVRKGIIDQDGQIIPLPEEIIEGIEDVNQRGSWNQPADAPYALPTETWREHVARRKRCLELRDKLRLGEIHQINDLITYNLDIRQFAQDVIETCEGPEVLRAFYQAISSVTVLDPACGSGAFLFATLNLLEPLYETCLERMHTFVEDLERSGEAYHPRKFRDFRDRLNEVYEHPNQPYFILKSIIVNNLYGVDIMVEAVEICKLRLFLKLVAQVDKAKDLEPLPDIDFNIRPGNTLVGFARLDDVKKTLDGTLGLGKKQVNNIVAKAEFVERAFRMFRQMQTEYGMDALEFTEQKRELRQRLQVLTDELDRYLAREYSVDPDNSSEYVKWCRNHQPFHWFAEFYGIMRDGGFDVIIGNPPYVEWPKIKNYKLIPSEYNTVTCGNIYTTFCERSYKLMHRRGFFGIIVLISCISTSRMLRLREIWSSTPLQSYISLYSGDAHPSILFQGVKFRLAILLQTRARKFPIVFTTHFYRWWPENRQHLFSLLNYCPVAQTSIRAGLIPKIASSLHGKILDKLCALRPTLGDKVRRQAAYYVYCHRIVAHFVKAFDFVPFFHNERDGIKKSEDYKVFSFCNSSERDAVSALLNSNLAYLWFVTYSDVYHFGRELILDFPCNIDELLEISGDQLVNANNHLMKDLQNNSIRRQIPYRTIGIVEYDEFYPRQSKSKINKIDQILAKYFEFSDDELDFIIHYDVKFRLEE</sequence>
<dbReference type="EC" id="2.1.1.72" evidence="1"/>
<keyword evidence="4" id="KW-0949">S-adenosyl-L-methionine</keyword>
<dbReference type="InterPro" id="IPR029063">
    <property type="entry name" value="SAM-dependent_MTases_sf"/>
</dbReference>
<dbReference type="PRINTS" id="PR00507">
    <property type="entry name" value="N12N6MTFRASE"/>
</dbReference>
<name>W4M917_9BACT</name>
<dbReference type="InterPro" id="IPR011639">
    <property type="entry name" value="MethylTrfase_TaqI-like_dom"/>
</dbReference>
<dbReference type="PROSITE" id="PS00092">
    <property type="entry name" value="N6_MTASE"/>
    <property type="match status" value="1"/>
</dbReference>
<evidence type="ECO:0000313" key="8">
    <source>
        <dbReference type="EMBL" id="ETX06411.1"/>
    </source>
</evidence>
<dbReference type="SUPFAM" id="SSF53335">
    <property type="entry name" value="S-adenosyl-L-methionine-dependent methyltransferases"/>
    <property type="match status" value="1"/>
</dbReference>
<evidence type="ECO:0000259" key="7">
    <source>
        <dbReference type="Pfam" id="PF07669"/>
    </source>
</evidence>
<reference evidence="8 9" key="1">
    <citation type="journal article" date="2014" name="Nature">
        <title>An environmental bacterial taxon with a large and distinct metabolic repertoire.</title>
        <authorList>
            <person name="Wilson M.C."/>
            <person name="Mori T."/>
            <person name="Ruckert C."/>
            <person name="Uria A.R."/>
            <person name="Helf M.J."/>
            <person name="Takada K."/>
            <person name="Gernert C."/>
            <person name="Steffens U.A."/>
            <person name="Heycke N."/>
            <person name="Schmitt S."/>
            <person name="Rinke C."/>
            <person name="Helfrich E.J."/>
            <person name="Brachmann A.O."/>
            <person name="Gurgui C."/>
            <person name="Wakimoto T."/>
            <person name="Kracht M."/>
            <person name="Crusemann M."/>
            <person name="Hentschel U."/>
            <person name="Abe I."/>
            <person name="Matsunaga S."/>
            <person name="Kalinowski J."/>
            <person name="Takeyama H."/>
            <person name="Piel J."/>
        </authorList>
    </citation>
    <scope>NUCLEOTIDE SEQUENCE [LARGE SCALE GENOMIC DNA]</scope>
    <source>
        <strain evidence="9">TSY2</strain>
    </source>
</reference>
<keyword evidence="3" id="KW-0808">Transferase</keyword>
<dbReference type="Gene3D" id="3.40.50.150">
    <property type="entry name" value="Vaccinia Virus protein VP39"/>
    <property type="match status" value="1"/>
</dbReference>
<feature type="coiled-coil region" evidence="6">
    <location>
        <begin position="685"/>
        <end position="712"/>
    </location>
</feature>
<evidence type="ECO:0000256" key="4">
    <source>
        <dbReference type="ARBA" id="ARBA00022691"/>
    </source>
</evidence>
<evidence type="ECO:0000256" key="3">
    <source>
        <dbReference type="ARBA" id="ARBA00022679"/>
    </source>
</evidence>
<dbReference type="GO" id="GO:0003676">
    <property type="term" value="F:nucleic acid binding"/>
    <property type="evidence" value="ECO:0007669"/>
    <property type="project" value="InterPro"/>
</dbReference>
<dbReference type="AlphaFoldDB" id="W4M917"/>
<keyword evidence="9" id="KW-1185">Reference proteome</keyword>
<proteinExistence type="predicted"/>
<comment type="caution">
    <text evidence="8">The sequence shown here is derived from an EMBL/GenBank/DDBJ whole genome shotgun (WGS) entry which is preliminary data.</text>
</comment>
<accession>W4M917</accession>
<evidence type="ECO:0000256" key="6">
    <source>
        <dbReference type="SAM" id="Coils"/>
    </source>
</evidence>
<evidence type="ECO:0000256" key="1">
    <source>
        <dbReference type="ARBA" id="ARBA00011900"/>
    </source>
</evidence>
<dbReference type="PATRIC" id="fig|1429439.4.peg.2935"/>
<dbReference type="GO" id="GO:0032259">
    <property type="term" value="P:methylation"/>
    <property type="evidence" value="ECO:0007669"/>
    <property type="project" value="UniProtKB-KW"/>
</dbReference>
<dbReference type="GO" id="GO:0009007">
    <property type="term" value="F:site-specific DNA-methyltransferase (adenine-specific) activity"/>
    <property type="evidence" value="ECO:0007669"/>
    <property type="project" value="UniProtKB-EC"/>
</dbReference>
<organism evidence="8 9">
    <name type="scientific">Candidatus Entotheonella gemina</name>
    <dbReference type="NCBI Taxonomy" id="1429439"/>
    <lineage>
        <taxon>Bacteria</taxon>
        <taxon>Pseudomonadati</taxon>
        <taxon>Nitrospinota/Tectimicrobiota group</taxon>
        <taxon>Candidatus Tectimicrobiota</taxon>
        <taxon>Candidatus Entotheonellia</taxon>
        <taxon>Candidatus Entotheonellales</taxon>
        <taxon>Candidatus Entotheonellaceae</taxon>
        <taxon>Candidatus Entotheonella</taxon>
    </lineage>
</organism>
<gene>
    <name evidence="8" type="ORF">ETSY2_17255</name>
</gene>
<evidence type="ECO:0000256" key="2">
    <source>
        <dbReference type="ARBA" id="ARBA00022603"/>
    </source>
</evidence>
<keyword evidence="2" id="KW-0489">Methyltransferase</keyword>
<dbReference type="InterPro" id="IPR002052">
    <property type="entry name" value="DNA_methylase_N6_adenine_CS"/>
</dbReference>
<dbReference type="InterPro" id="IPR050953">
    <property type="entry name" value="N4_N6_ade-DNA_methylase"/>
</dbReference>
<dbReference type="Proteomes" id="UP000019140">
    <property type="component" value="Unassembled WGS sequence"/>
</dbReference>
<dbReference type="GO" id="GO:0006304">
    <property type="term" value="P:DNA modification"/>
    <property type="evidence" value="ECO:0007669"/>
    <property type="project" value="InterPro"/>
</dbReference>
<feature type="domain" description="Type II methyltransferase M.TaqI-like" evidence="7">
    <location>
        <begin position="584"/>
        <end position="831"/>
    </location>
</feature>
<protein>
    <recommendedName>
        <fullName evidence="1">site-specific DNA-methyltransferase (adenine-specific)</fullName>
        <ecNumber evidence="1">2.1.1.72</ecNumber>
    </recommendedName>
</protein>
<dbReference type="EMBL" id="AZHX01000698">
    <property type="protein sequence ID" value="ETX06411.1"/>
    <property type="molecule type" value="Genomic_DNA"/>
</dbReference>
<evidence type="ECO:0000256" key="5">
    <source>
        <dbReference type="ARBA" id="ARBA00047942"/>
    </source>
</evidence>